<feature type="transmembrane region" description="Helical" evidence="2">
    <location>
        <begin position="508"/>
        <end position="530"/>
    </location>
</feature>
<feature type="domain" description="ABC1 atypical kinase-like" evidence="3">
    <location>
        <begin position="103"/>
        <end position="347"/>
    </location>
</feature>
<evidence type="ECO:0000259" key="3">
    <source>
        <dbReference type="Pfam" id="PF03109"/>
    </source>
</evidence>
<evidence type="ECO:0000256" key="2">
    <source>
        <dbReference type="SAM" id="Phobius"/>
    </source>
</evidence>
<proteinExistence type="inferred from homology"/>
<evidence type="ECO:0000313" key="4">
    <source>
        <dbReference type="EMBL" id="BBO66380.1"/>
    </source>
</evidence>
<keyword evidence="5" id="KW-1185">Reference proteome</keyword>
<dbReference type="InterPro" id="IPR050154">
    <property type="entry name" value="UbiB_kinase"/>
</dbReference>
<dbReference type="Proteomes" id="UP000427906">
    <property type="component" value="Chromosome"/>
</dbReference>
<accession>A0A5K7YEE6</accession>
<dbReference type="Gene3D" id="1.10.510.10">
    <property type="entry name" value="Transferase(Phosphotransferase) domain 1"/>
    <property type="match status" value="1"/>
</dbReference>
<dbReference type="KEGG" id="dalk:DSCA_03100"/>
<gene>
    <name evidence="4" type="ORF">DSCA_03100</name>
</gene>
<dbReference type="RefSeq" id="WP_231716352.1">
    <property type="nucleotide sequence ID" value="NZ_AP021874.1"/>
</dbReference>
<name>A0A5K7YEE6_9BACT</name>
<dbReference type="SUPFAM" id="SSF56112">
    <property type="entry name" value="Protein kinase-like (PK-like)"/>
    <property type="match status" value="1"/>
</dbReference>
<keyword evidence="2" id="KW-0812">Transmembrane</keyword>
<protein>
    <submittedName>
        <fullName evidence="4">Ubiquinone biosynthesis protein UbiB</fullName>
    </submittedName>
</protein>
<organism evidence="4 5">
    <name type="scientific">Desulfosarcina alkanivorans</name>
    <dbReference type="NCBI Taxonomy" id="571177"/>
    <lineage>
        <taxon>Bacteria</taxon>
        <taxon>Pseudomonadati</taxon>
        <taxon>Thermodesulfobacteriota</taxon>
        <taxon>Desulfobacteria</taxon>
        <taxon>Desulfobacterales</taxon>
        <taxon>Desulfosarcinaceae</taxon>
        <taxon>Desulfosarcina</taxon>
    </lineage>
</organism>
<dbReference type="InterPro" id="IPR004147">
    <property type="entry name" value="ABC1_dom"/>
</dbReference>
<dbReference type="PANTHER" id="PTHR10566:SF113">
    <property type="entry name" value="PROTEIN ACTIVITY OF BC1 COMPLEX KINASE 7, CHLOROPLASTIC"/>
    <property type="match status" value="1"/>
</dbReference>
<comment type="similarity">
    <text evidence="1">Belongs to the protein kinase superfamily. ADCK protein kinase family.</text>
</comment>
<keyword evidence="4" id="KW-0830">Ubiquinone</keyword>
<keyword evidence="2" id="KW-1133">Transmembrane helix</keyword>
<reference evidence="4 5" key="1">
    <citation type="submission" date="2019-11" db="EMBL/GenBank/DDBJ databases">
        <title>Comparative genomics of hydrocarbon-degrading Desulfosarcina strains.</title>
        <authorList>
            <person name="Watanabe M."/>
            <person name="Kojima H."/>
            <person name="Fukui M."/>
        </authorList>
    </citation>
    <scope>NUCLEOTIDE SEQUENCE [LARGE SCALE GENOMIC DNA]</scope>
    <source>
        <strain evidence="4 5">PL12</strain>
    </source>
</reference>
<feature type="transmembrane region" description="Helical" evidence="2">
    <location>
        <begin position="536"/>
        <end position="556"/>
    </location>
</feature>
<dbReference type="InterPro" id="IPR011009">
    <property type="entry name" value="Kinase-like_dom_sf"/>
</dbReference>
<keyword evidence="2" id="KW-0472">Membrane</keyword>
<evidence type="ECO:0000256" key="1">
    <source>
        <dbReference type="ARBA" id="ARBA00009670"/>
    </source>
</evidence>
<sequence>MAILKIGSVGRTYRHMQRYRQILTVLLKYGFGDMVDALKIEQYLEIGLQLFSRKHREKIETLSRAVRVRMVLEELGPTFIKMGQILSTRPDLLPVEFIQELPKLQDEVPPFPFPEVEAVVKEELQKSIDQVFSSFEKQPLAAASIGQVHQARTLDGKNVVVKIQRPGIRRIIKVDLEIMMHLAGLMERHLEGWDIQRPTRVVEEFAHTLERELDYTLEAAYMERFARQFEDEHAVYVPQVYREATTSRVLTMEHIDGVKASDIDRLEKEGLDRIKIAKKGLVLIMKQIFEHGFFHADPHPGNIFVLPDNVICYIDFGMMGRLELEARERFADLIMSIVHRDEREAAKALLRLTLSEEGPDYPALQRDTAEFMDQHCYRPLKDVELGPLLHQLLEMAKRHRLGIPPDLFLMIKALSTVEGLGRALDPDLDVIEQAAPFMKRIQLNRIHPRRITKDMANSGTDLFHLLKDIPGEVRTILKLARQGKVKMEFEHRGLEPMIAANDRISNRLSFSVVLASLVIGSGLIVLSGIPPKWHEIPVIGLIGFLVAGAMGFWLLISIMRSGRM</sequence>
<dbReference type="AlphaFoldDB" id="A0A5K7YEE6"/>
<dbReference type="EMBL" id="AP021874">
    <property type="protein sequence ID" value="BBO66380.1"/>
    <property type="molecule type" value="Genomic_DNA"/>
</dbReference>
<dbReference type="PANTHER" id="PTHR10566">
    <property type="entry name" value="CHAPERONE-ACTIVITY OF BC1 COMPLEX CABC1 -RELATED"/>
    <property type="match status" value="1"/>
</dbReference>
<dbReference type="CDD" id="cd05121">
    <property type="entry name" value="ABC1_ADCK3-like"/>
    <property type="match status" value="1"/>
</dbReference>
<dbReference type="Pfam" id="PF03109">
    <property type="entry name" value="ABC1"/>
    <property type="match status" value="1"/>
</dbReference>
<evidence type="ECO:0000313" key="5">
    <source>
        <dbReference type="Proteomes" id="UP000427906"/>
    </source>
</evidence>